<name>A0ABQ9FL80_TEGGR</name>
<reference evidence="2 3" key="1">
    <citation type="submission" date="2022-12" db="EMBL/GenBank/DDBJ databases">
        <title>Chromosome-level genome of Tegillarca granosa.</title>
        <authorList>
            <person name="Kim J."/>
        </authorList>
    </citation>
    <scope>NUCLEOTIDE SEQUENCE [LARGE SCALE GENOMIC DNA]</scope>
    <source>
        <strain evidence="2">Teg-2019</strain>
        <tissue evidence="2">Adductor muscle</tissue>
    </source>
</reference>
<evidence type="ECO:0000256" key="1">
    <source>
        <dbReference type="ARBA" id="ARBA00008308"/>
    </source>
</evidence>
<dbReference type="EMBL" id="JARBDR010000214">
    <property type="protein sequence ID" value="KAJ8318029.1"/>
    <property type="molecule type" value="Genomic_DNA"/>
</dbReference>
<proteinExistence type="inferred from homology"/>
<dbReference type="Pfam" id="PF06080">
    <property type="entry name" value="DUF938"/>
    <property type="match status" value="1"/>
</dbReference>
<comment type="similarity">
    <text evidence="1">Belongs to the UPF0585 family.</text>
</comment>
<dbReference type="InterPro" id="IPR010342">
    <property type="entry name" value="DUF938"/>
</dbReference>
<evidence type="ECO:0000313" key="3">
    <source>
        <dbReference type="Proteomes" id="UP001217089"/>
    </source>
</evidence>
<dbReference type="Proteomes" id="UP001217089">
    <property type="component" value="Unassembled WGS sequence"/>
</dbReference>
<accession>A0ABQ9FL80</accession>
<evidence type="ECO:0000313" key="2">
    <source>
        <dbReference type="EMBL" id="KAJ8318029.1"/>
    </source>
</evidence>
<gene>
    <name evidence="2" type="ORF">KUTeg_003120</name>
</gene>
<dbReference type="PANTHER" id="PTHR20974">
    <property type="entry name" value="UPF0585 PROTEIN CG18661"/>
    <property type="match status" value="1"/>
</dbReference>
<comment type="caution">
    <text evidence="2">The sequence shown here is derived from an EMBL/GenBank/DDBJ whole genome shotgun (WGS) entry which is preliminary data.</text>
</comment>
<protein>
    <submittedName>
        <fullName evidence="2">Uncharacterized protein</fullName>
    </submittedName>
</protein>
<dbReference type="InterPro" id="IPR029063">
    <property type="entry name" value="SAM-dependent_MTases_sf"/>
</dbReference>
<dbReference type="SUPFAM" id="SSF53335">
    <property type="entry name" value="S-adenosyl-L-methionine-dependent methyltransferases"/>
    <property type="match status" value="1"/>
</dbReference>
<dbReference type="PANTHER" id="PTHR20974:SF0">
    <property type="entry name" value="UPF0585 PROTEIN CG18661"/>
    <property type="match status" value="1"/>
</dbReference>
<feature type="non-terminal residue" evidence="2">
    <location>
        <position position="1"/>
    </location>
</feature>
<organism evidence="2 3">
    <name type="scientific">Tegillarca granosa</name>
    <name type="common">Malaysian cockle</name>
    <name type="synonym">Anadara granosa</name>
    <dbReference type="NCBI Taxonomy" id="220873"/>
    <lineage>
        <taxon>Eukaryota</taxon>
        <taxon>Metazoa</taxon>
        <taxon>Spiralia</taxon>
        <taxon>Lophotrochozoa</taxon>
        <taxon>Mollusca</taxon>
        <taxon>Bivalvia</taxon>
        <taxon>Autobranchia</taxon>
        <taxon>Pteriomorphia</taxon>
        <taxon>Arcoida</taxon>
        <taxon>Arcoidea</taxon>
        <taxon>Arcidae</taxon>
        <taxon>Tegillarca</taxon>
    </lineage>
</organism>
<keyword evidence="3" id="KW-1185">Reference proteome</keyword>
<sequence>VNSNILNVAIPNEQVTHLKGTSFSNRVSDTWNSLPSSVIDAPSLNAFKSRLNTHWINNPIKWRNRRPKHAFRRLNLTVALKAILRNIQPIMLNYPSADRNKEPILKVLQDNIPADTSGLVLEVASGSGQHVAHFSKYFKNLKWQPSEVEDNCLKSIVAYTTENELQNVLPPLKIDITQPIETWNCKDLTKESCDIMYNANMVHISPWSTSVV</sequence>